<feature type="region of interest" description="Disordered" evidence="1">
    <location>
        <begin position="335"/>
        <end position="374"/>
    </location>
</feature>
<dbReference type="InterPro" id="IPR019285">
    <property type="entry name" value="DUF2336"/>
</dbReference>
<evidence type="ECO:0000313" key="2">
    <source>
        <dbReference type="EMBL" id="MBB4015427.1"/>
    </source>
</evidence>
<protein>
    <submittedName>
        <fullName evidence="2">Uncharacterized protein (DUF2336 family)</fullName>
    </submittedName>
</protein>
<evidence type="ECO:0000313" key="3">
    <source>
        <dbReference type="Proteomes" id="UP000577362"/>
    </source>
</evidence>
<accession>A0A840BYU1</accession>
<comment type="caution">
    <text evidence="2">The sequence shown here is derived from an EMBL/GenBank/DDBJ whole genome shotgun (WGS) entry which is preliminary data.</text>
</comment>
<reference evidence="2 3" key="1">
    <citation type="submission" date="2020-08" db="EMBL/GenBank/DDBJ databases">
        <title>Genomic Encyclopedia of Type Strains, Phase IV (KMG-IV): sequencing the most valuable type-strain genomes for metagenomic binning, comparative biology and taxonomic classification.</title>
        <authorList>
            <person name="Goeker M."/>
        </authorList>
    </citation>
    <scope>NUCLEOTIDE SEQUENCE [LARGE SCALE GENOMIC DNA]</scope>
    <source>
        <strain evidence="2 3">DSM 103737</strain>
    </source>
</reference>
<organism evidence="2 3">
    <name type="scientific">Chelatococcus caeni</name>
    <dbReference type="NCBI Taxonomy" id="1348468"/>
    <lineage>
        <taxon>Bacteria</taxon>
        <taxon>Pseudomonadati</taxon>
        <taxon>Pseudomonadota</taxon>
        <taxon>Alphaproteobacteria</taxon>
        <taxon>Hyphomicrobiales</taxon>
        <taxon>Chelatococcaceae</taxon>
        <taxon>Chelatococcus</taxon>
    </lineage>
</organism>
<dbReference type="AlphaFoldDB" id="A0A840BYU1"/>
<dbReference type="Pfam" id="PF10098">
    <property type="entry name" value="DUF2336"/>
    <property type="match status" value="1"/>
</dbReference>
<evidence type="ECO:0000256" key="1">
    <source>
        <dbReference type="SAM" id="MobiDB-lite"/>
    </source>
</evidence>
<sequence length="374" mass="38967">MDESSLRDRDLSGLADLAGSGAAEARPTLLRVHTRLFLDAASHSGDDIVTFTTLACGLIPLVDADTRAFVAQALAGHPAAPRAVLETLLRSGGDAAAAVIAAMPTLPDRWRGEVLASGDRQLLPALATRADLPAATVRELAALGDEAIMLAIARNTAAPVPDEVLRDLTTRARQHAPLACALLARPDLPALDAAALLPFAPAGQRKDILARLAEQARVAPRRTRPAGSAVTRALIGHASDHDRLGFGVVIATTIGLDAEGAARVLTDPSGELLALALIVAGLTPDEAVRIFLTLEPTIARSVETVFTLTERVRTTDAETALLALEACLGRRLDRAGGRGTSHVPAMAPSGSPERAATDASQPAKVEREPVRRQG</sequence>
<gene>
    <name evidence="2" type="ORF">GGR16_000433</name>
</gene>
<dbReference type="Proteomes" id="UP000577362">
    <property type="component" value="Unassembled WGS sequence"/>
</dbReference>
<name>A0A840BYU1_9HYPH</name>
<keyword evidence="3" id="KW-1185">Reference proteome</keyword>
<proteinExistence type="predicted"/>
<feature type="compositionally biased region" description="Basic and acidic residues" evidence="1">
    <location>
        <begin position="364"/>
        <end position="374"/>
    </location>
</feature>
<dbReference type="RefSeq" id="WP_183315583.1">
    <property type="nucleotide sequence ID" value="NZ_JACIEN010000001.1"/>
</dbReference>
<dbReference type="EMBL" id="JACIEN010000001">
    <property type="protein sequence ID" value="MBB4015427.1"/>
    <property type="molecule type" value="Genomic_DNA"/>
</dbReference>